<evidence type="ECO:0000313" key="2">
    <source>
        <dbReference type="Proteomes" id="UP000237423"/>
    </source>
</evidence>
<evidence type="ECO:0000313" key="1">
    <source>
        <dbReference type="EMBL" id="POZ51685.1"/>
    </source>
</evidence>
<proteinExistence type="predicted"/>
<gene>
    <name evidence="1" type="ORF">AADEFJLK_02555</name>
</gene>
<comment type="caution">
    <text evidence="1">The sequence shown here is derived from an EMBL/GenBank/DDBJ whole genome shotgun (WGS) entry which is preliminary data.</text>
</comment>
<dbReference type="Proteomes" id="UP000237423">
    <property type="component" value="Unassembled WGS sequence"/>
</dbReference>
<organism evidence="1 2">
    <name type="scientific">Methylovulum psychrotolerans</name>
    <dbReference type="NCBI Taxonomy" id="1704499"/>
    <lineage>
        <taxon>Bacteria</taxon>
        <taxon>Pseudomonadati</taxon>
        <taxon>Pseudomonadota</taxon>
        <taxon>Gammaproteobacteria</taxon>
        <taxon>Methylococcales</taxon>
        <taxon>Methylococcaceae</taxon>
        <taxon>Methylovulum</taxon>
    </lineage>
</organism>
<sequence length="125" mass="13205">MQIYLTCPSGEAEAVALVQKALARYQLQELYTIEVLAAPEPIAQRAGGSAKMSMVTVLAIAVGTGGALTIGMGEGGAITQMAKVFETLANQQVQVKVTENNRTIELSGSAGHIEKMLKDLNSQNR</sequence>
<reference evidence="1 2" key="1">
    <citation type="submission" date="2017-11" db="EMBL/GenBank/DDBJ databases">
        <title>Draft Genome Sequence of Methylobacter psychrotolerans Sph1T, an Obligate Methanotroph from Low-Temperature Environments.</title>
        <authorList>
            <person name="Oshkin I.Y."/>
            <person name="Miroshnikov K."/>
            <person name="Belova S.E."/>
            <person name="Korzhenkov A."/>
            <person name="Toshchakov S.V."/>
            <person name="Dedysh S.N."/>
        </authorList>
    </citation>
    <scope>NUCLEOTIDE SEQUENCE [LARGE SCALE GENOMIC DNA]</scope>
    <source>
        <strain evidence="1 2">Sph1</strain>
    </source>
</reference>
<dbReference type="EMBL" id="PGFZ01000005">
    <property type="protein sequence ID" value="POZ51685.1"/>
    <property type="molecule type" value="Genomic_DNA"/>
</dbReference>
<dbReference type="AlphaFoldDB" id="A0A2S5CLJ2"/>
<name>A0A2S5CLJ2_9GAMM</name>
<protein>
    <submittedName>
        <fullName evidence="1">Uncharacterized protein</fullName>
    </submittedName>
</protein>
<dbReference type="RefSeq" id="WP_103974552.1">
    <property type="nucleotide sequence ID" value="NZ_PGFZ01000005.1"/>
</dbReference>
<accession>A0A2S5CLJ2</accession>